<evidence type="ECO:0000313" key="2">
    <source>
        <dbReference type="EMBL" id="KAH7349311.1"/>
    </source>
</evidence>
<dbReference type="AlphaFoldDB" id="A0A8K0X067"/>
<feature type="region of interest" description="Disordered" evidence="1">
    <location>
        <begin position="25"/>
        <end position="46"/>
    </location>
</feature>
<keyword evidence="2" id="KW-0687">Ribonucleoprotein</keyword>
<feature type="compositionally biased region" description="Polar residues" evidence="1">
    <location>
        <begin position="460"/>
        <end position="471"/>
    </location>
</feature>
<dbReference type="OrthoDB" id="3913595at2759"/>
<name>A0A8K0X067_9PEZI</name>
<keyword evidence="3" id="KW-1185">Reference proteome</keyword>
<dbReference type="PANTHER" id="PTHR28058">
    <property type="entry name" value="37S RIBOSOMAL PROTEIN MRP51, MITOCHONDRIAL"/>
    <property type="match status" value="1"/>
</dbReference>
<reference evidence="2" key="1">
    <citation type="journal article" date="2021" name="Nat. Commun.">
        <title>Genetic determinants of endophytism in the Arabidopsis root mycobiome.</title>
        <authorList>
            <person name="Mesny F."/>
            <person name="Miyauchi S."/>
            <person name="Thiergart T."/>
            <person name="Pickel B."/>
            <person name="Atanasova L."/>
            <person name="Karlsson M."/>
            <person name="Huettel B."/>
            <person name="Barry K.W."/>
            <person name="Haridas S."/>
            <person name="Chen C."/>
            <person name="Bauer D."/>
            <person name="Andreopoulos W."/>
            <person name="Pangilinan J."/>
            <person name="LaButti K."/>
            <person name="Riley R."/>
            <person name="Lipzen A."/>
            <person name="Clum A."/>
            <person name="Drula E."/>
            <person name="Henrissat B."/>
            <person name="Kohler A."/>
            <person name="Grigoriev I.V."/>
            <person name="Martin F.M."/>
            <person name="Hacquard S."/>
        </authorList>
    </citation>
    <scope>NUCLEOTIDE SEQUENCE</scope>
    <source>
        <strain evidence="2">MPI-CAGE-AT-0016</strain>
    </source>
</reference>
<dbReference type="GO" id="GO:0070124">
    <property type="term" value="P:mitochondrial translational initiation"/>
    <property type="evidence" value="ECO:0007669"/>
    <property type="project" value="TreeGrafter"/>
</dbReference>
<dbReference type="InterPro" id="IPR016712">
    <property type="entry name" value="Rbsml_bS1m-like"/>
</dbReference>
<dbReference type="Pfam" id="PF11709">
    <property type="entry name" value="Mit_ribos_Mrp51"/>
    <property type="match status" value="1"/>
</dbReference>
<organism evidence="2 3">
    <name type="scientific">Plectosphaerella cucumerina</name>
    <dbReference type="NCBI Taxonomy" id="40658"/>
    <lineage>
        <taxon>Eukaryota</taxon>
        <taxon>Fungi</taxon>
        <taxon>Dikarya</taxon>
        <taxon>Ascomycota</taxon>
        <taxon>Pezizomycotina</taxon>
        <taxon>Sordariomycetes</taxon>
        <taxon>Hypocreomycetidae</taxon>
        <taxon>Glomerellales</taxon>
        <taxon>Plectosphaerellaceae</taxon>
        <taxon>Plectosphaerella</taxon>
    </lineage>
</organism>
<feature type="region of interest" description="Disordered" evidence="1">
    <location>
        <begin position="439"/>
        <end position="471"/>
    </location>
</feature>
<dbReference type="GO" id="GO:0005763">
    <property type="term" value="C:mitochondrial small ribosomal subunit"/>
    <property type="evidence" value="ECO:0007669"/>
    <property type="project" value="TreeGrafter"/>
</dbReference>
<accession>A0A8K0X067</accession>
<dbReference type="PANTHER" id="PTHR28058:SF1">
    <property type="entry name" value="SMALL RIBOSOMAL SUBUNIT PROTEIN BS1M"/>
    <property type="match status" value="1"/>
</dbReference>
<keyword evidence="2" id="KW-0689">Ribosomal protein</keyword>
<evidence type="ECO:0000256" key="1">
    <source>
        <dbReference type="SAM" id="MobiDB-lite"/>
    </source>
</evidence>
<dbReference type="EMBL" id="JAGPXD010000006">
    <property type="protein sequence ID" value="KAH7349311.1"/>
    <property type="molecule type" value="Genomic_DNA"/>
</dbReference>
<evidence type="ECO:0000313" key="3">
    <source>
        <dbReference type="Proteomes" id="UP000813385"/>
    </source>
</evidence>
<feature type="region of interest" description="Disordered" evidence="1">
    <location>
        <begin position="252"/>
        <end position="286"/>
    </location>
</feature>
<gene>
    <name evidence="2" type="ORF">B0T11DRAFT_288953</name>
</gene>
<feature type="compositionally biased region" description="Low complexity" evidence="1">
    <location>
        <begin position="444"/>
        <end position="459"/>
    </location>
</feature>
<comment type="caution">
    <text evidence="2">The sequence shown here is derived from an EMBL/GenBank/DDBJ whole genome shotgun (WGS) entry which is preliminary data.</text>
</comment>
<proteinExistence type="predicted"/>
<dbReference type="GO" id="GO:0003735">
    <property type="term" value="F:structural constituent of ribosome"/>
    <property type="evidence" value="ECO:0007669"/>
    <property type="project" value="TreeGrafter"/>
</dbReference>
<feature type="compositionally biased region" description="Low complexity" evidence="1">
    <location>
        <begin position="255"/>
        <end position="268"/>
    </location>
</feature>
<feature type="compositionally biased region" description="Polar residues" evidence="1">
    <location>
        <begin position="31"/>
        <end position="46"/>
    </location>
</feature>
<sequence>MAARVSPGGALLRTSRLFSLPKAIPHAPADSLNNKDPNIGTSTHPTHQAIATYPTNKALGDWGLKRSLPLKATNKTSAVRVKFIDSPEMVTDYNSATEHTVTVQKFHELGLPLTVPALPTSFGNATAQSVSVFETDTDFTYNPADGTADSSKRWKFTGPWLAGMSEGEFNQYLRKTVRQKRPAFKAFLKERFAADANAAARQEALEKATDAPAALTADDISEEQYDDNIRKLRADRVTLFTYVSEFLDLAPMSPPSARSSVSAGAGSRIQARSPNPYAERGPPTMHPSGGLSYLRTAAHVDNHPIYGPQAEPTPVITRIITPKATMNTPPRIGVAGFVADPPAGDSLWNSRNHRGGGAAKPKIPGLAWFDPSIPGGPKTYTSPRSATVNSAGKIVLRVEHAGDVAQLIAKELVGEADVYTKGLEALPAGRAPPTFKYRYQSRNAAPTATDATTSTEASSGQERTGSKTYGL</sequence>
<dbReference type="Proteomes" id="UP000813385">
    <property type="component" value="Unassembled WGS sequence"/>
</dbReference>
<protein>
    <submittedName>
        <fullName evidence="2">Mitochondrial ribosomal protein MRP51</fullName>
    </submittedName>
</protein>